<feature type="compositionally biased region" description="Polar residues" evidence="1">
    <location>
        <begin position="806"/>
        <end position="818"/>
    </location>
</feature>
<dbReference type="EMBL" id="JAFHKP010000019">
    <property type="protein sequence ID" value="KAG5481182.1"/>
    <property type="molecule type" value="Genomic_DNA"/>
</dbReference>
<feature type="compositionally biased region" description="Low complexity" evidence="1">
    <location>
        <begin position="107"/>
        <end position="129"/>
    </location>
</feature>
<feature type="compositionally biased region" description="Basic and acidic residues" evidence="1">
    <location>
        <begin position="1031"/>
        <end position="1042"/>
    </location>
</feature>
<evidence type="ECO:0000313" key="3">
    <source>
        <dbReference type="Proteomes" id="UP000674179"/>
    </source>
</evidence>
<protein>
    <submittedName>
        <fullName evidence="2">Uncharacterized protein</fullName>
    </submittedName>
</protein>
<accession>A0A836GFS7</accession>
<evidence type="ECO:0000313" key="2">
    <source>
        <dbReference type="EMBL" id="KAG5481182.1"/>
    </source>
</evidence>
<feature type="region of interest" description="Disordered" evidence="1">
    <location>
        <begin position="1021"/>
        <end position="1042"/>
    </location>
</feature>
<organism evidence="2 3">
    <name type="scientific">Leishmania enriettii</name>
    <dbReference type="NCBI Taxonomy" id="5663"/>
    <lineage>
        <taxon>Eukaryota</taxon>
        <taxon>Discoba</taxon>
        <taxon>Euglenozoa</taxon>
        <taxon>Kinetoplastea</taxon>
        <taxon>Metakinetoplastina</taxon>
        <taxon>Trypanosomatida</taxon>
        <taxon>Trypanosomatidae</taxon>
        <taxon>Leishmaniinae</taxon>
        <taxon>Leishmania</taxon>
    </lineage>
</organism>
<feature type="compositionally biased region" description="Polar residues" evidence="1">
    <location>
        <begin position="276"/>
        <end position="289"/>
    </location>
</feature>
<feature type="compositionally biased region" description="Basic residues" evidence="1">
    <location>
        <begin position="356"/>
        <end position="367"/>
    </location>
</feature>
<feature type="compositionally biased region" description="Basic and acidic residues" evidence="1">
    <location>
        <begin position="408"/>
        <end position="428"/>
    </location>
</feature>
<feature type="region of interest" description="Disordered" evidence="1">
    <location>
        <begin position="69"/>
        <end position="153"/>
    </location>
</feature>
<sequence length="1536" mass="161768">MSQPRNAESLLYRYLKADGGSPGSTWHHRNPPSLVKMASSPTSVDATVALNGPPPAPLHCFRNAQEQATPRVTAAPLPLHRDVRRTTSSSSASGDMQEEAATPPRCSSSNQNATTATSPAGTPAVSPAPLDSRPGTLSPAPGQGQRAVSPGPRLSLSHPVVQFLSGVQLQGYAAHLIDDLGIRSMHDLAQRGAIPRGVTALLGPFASLQQKNELLRGLRRWKRDEARRVKAEATEARRRTLEKERSAKRAAIEARVSKSRSRAAKTNGANVARACTQPSNDCETGNSTGRGRESALPSAALVSCGGASGSGRLYPSKVCDVLQSRSSASVAPSPTTRATQLMRNLSYPCSHSRQAVARRRGDGRHRCGQGESADATSRTAAAAAPYDVDAEDVDAVTASETAGESGCGEERGLWDDRETSAAETEARVGEDAVAALSDEESLPKCTRRANIASAANQERDRVEALSPNSEVWLPRAALSPARHSSESRLSSILCSLREAAEQQSVALAPNGSDDACGEGPTSVQWAPAVLNTPSRVASDMVTRDDAATAPPHHSLRNDLVTMSDISLDALSACAELQVLSPLERAVAPVRARVLPAMVEPSRTVCAETHSTAAKYPVIDSDTAGGASQQHQLLSTLSLTQESATQPPQCQPMDSSLSTTGGAVAAESAPQLTTPLESRLADAQRRLDDALQEALRSYNAEVKTIGYATALALGDTAVARKCVPLCAVVQPVPLSLRAASAPDRNTEAAALGTPVRLVRWTRGEESSVEGAEIDRRSSLSPTASGSTVADANERGSGGRAVLPPMISSDTSAHGTARSTAMPSVWRCGFTSTPAAALEDERRSGTGALDPLTAAETLESRSSKGDEGEEDGDVSCESVGRLTAGTQRLSTYVNINDARKAPGDPATAAINGAATKERSDGVPALLWVTQGSLSRMQQRPFADAALADSEGKEKVAARDEWWEAYGIDALEYTRNSTDNGDGGRAASPGVNAVHPCTASNGGRGSPTTRLRTSAPAYVDVIELTSGTDEEDADSHGDEERDAPRRSLHPCSCLCEHASSSLSLPPVSPPRDPFVEGVAAPLRGASTLMVGSSLPSLLDKRLHASTWPCMTNAELLQLCGELGLRALSPTNRRAAASFPVTAAYPPSDLARNCQAAPLPSSATSPTSMSALAVSRESSLERDLFEPSVPTTAAYATRRELFRKLSDAGDGVTPPPEPTSPIRIPVRADCGSDGGSAAAAAAANEGADSPQRCRRRAALLERESLLESLQLLTIRLRFRQTVAPFFLHRVARLSGLPYKRIRVADLLDEGTVLTRDDLKQARLRYKAEEQAEVDRCIVSALVADAVETVEQSAERVASRLAALPMVATEIGHGTAVNTATACSPQVFFSGVGAQCCYDQILLRESVHVDAAVAVVQRSFSHIAHTRVQQLLAANEVIAETVVAAPNRSPSPLPSPPVSQSATTAQLKAGQAIAVSRVSGELTGDGMSSMHLTNGDSALHPTAAATPLSQEQRRRVNARHYFAQRGYITRPPRGGWGRGRR</sequence>
<dbReference type="Proteomes" id="UP000674179">
    <property type="component" value="Chromosome 19"/>
</dbReference>
<feature type="compositionally biased region" description="Polar residues" evidence="1">
    <location>
        <begin position="777"/>
        <end position="788"/>
    </location>
</feature>
<dbReference type="KEGG" id="lenr:94173594"/>
<dbReference type="GeneID" id="94173594"/>
<feature type="region of interest" description="Disordered" evidence="1">
    <location>
        <begin position="763"/>
        <end position="818"/>
    </location>
</feature>
<keyword evidence="3" id="KW-1185">Reference proteome</keyword>
<feature type="region of interest" description="Disordered" evidence="1">
    <location>
        <begin position="639"/>
        <end position="671"/>
    </location>
</feature>
<reference evidence="2 3" key="1">
    <citation type="submission" date="2021-02" db="EMBL/GenBank/DDBJ databases">
        <title>Leishmania (Mundinia) enrietti genome sequencing and assembly.</title>
        <authorList>
            <person name="Almutairi H."/>
            <person name="Gatherer D."/>
        </authorList>
    </citation>
    <scope>NUCLEOTIDE SEQUENCE [LARGE SCALE GENOMIC DNA]</scope>
    <source>
        <strain evidence="2">CUR178</strain>
    </source>
</reference>
<comment type="caution">
    <text evidence="2">The sequence shown here is derived from an EMBL/GenBank/DDBJ whole genome shotgun (WGS) entry which is preliminary data.</text>
</comment>
<proteinExistence type="predicted"/>
<feature type="compositionally biased region" description="Polar residues" evidence="1">
    <location>
        <begin position="651"/>
        <end position="660"/>
    </location>
</feature>
<feature type="region of interest" description="Disordered" evidence="1">
    <location>
        <begin position="835"/>
        <end position="879"/>
    </location>
</feature>
<gene>
    <name evidence="2" type="ORF">CUR178_06414</name>
</gene>
<evidence type="ECO:0000256" key="1">
    <source>
        <dbReference type="SAM" id="MobiDB-lite"/>
    </source>
</evidence>
<name>A0A836GFS7_LEIEN</name>
<feature type="region of interest" description="Disordered" evidence="1">
    <location>
        <begin position="252"/>
        <end position="294"/>
    </location>
</feature>
<feature type="compositionally biased region" description="Low complexity" evidence="1">
    <location>
        <begin position="372"/>
        <end position="387"/>
    </location>
</feature>
<dbReference type="RefSeq" id="XP_067693679.1">
    <property type="nucleotide sequence ID" value="XM_067838084.1"/>
</dbReference>
<feature type="region of interest" description="Disordered" evidence="1">
    <location>
        <begin position="350"/>
        <end position="428"/>
    </location>
</feature>
<dbReference type="OrthoDB" id="267603at2759"/>